<protein>
    <submittedName>
        <fullName evidence="2">Uncharacterized protein</fullName>
    </submittedName>
</protein>
<dbReference type="EMBL" id="FOXX01000019">
    <property type="protein sequence ID" value="SFQ86580.1"/>
    <property type="molecule type" value="Genomic_DNA"/>
</dbReference>
<name>A0A1I6C062_9BACI</name>
<gene>
    <name evidence="2" type="ORF">SAMN02745910_04673</name>
</gene>
<comment type="caution">
    <text evidence="2">The sequence shown here is derived from an EMBL/GenBank/DDBJ whole genome shotgun (WGS) entry which is preliminary data.</text>
</comment>
<organism evidence="2 3">
    <name type="scientific">Priestia endophytica DSM 13796</name>
    <dbReference type="NCBI Taxonomy" id="1121089"/>
    <lineage>
        <taxon>Bacteria</taxon>
        <taxon>Bacillati</taxon>
        <taxon>Bacillota</taxon>
        <taxon>Bacilli</taxon>
        <taxon>Bacillales</taxon>
        <taxon>Bacillaceae</taxon>
        <taxon>Priestia</taxon>
    </lineage>
</organism>
<keyword evidence="1" id="KW-0812">Transmembrane</keyword>
<dbReference type="GeneID" id="93713197"/>
<dbReference type="RefSeq" id="WP_061802879.1">
    <property type="nucleotide sequence ID" value="NZ_FOXX01000019.1"/>
</dbReference>
<keyword evidence="3" id="KW-1185">Reference proteome</keyword>
<keyword evidence="1" id="KW-1133">Transmembrane helix</keyword>
<sequence length="116" mass="13525">MQSIIMFLWFCIFCPILFYLLSEYKGVHDIESLHYELLGIVQHLLFTAYLVGTIFLALCDWTYGRNSGRLLLMVLVGVVFYILNVDHIALLILFGLYLLCYIFLGGMFKEEEEKVL</sequence>
<accession>A0A1I6C062</accession>
<evidence type="ECO:0000313" key="2">
    <source>
        <dbReference type="EMBL" id="SFQ86580.1"/>
    </source>
</evidence>
<proteinExistence type="predicted"/>
<keyword evidence="1" id="KW-0472">Membrane</keyword>
<reference evidence="2 3" key="1">
    <citation type="submission" date="2016-10" db="EMBL/GenBank/DDBJ databases">
        <authorList>
            <person name="Varghese N."/>
            <person name="Submissions S."/>
        </authorList>
    </citation>
    <scope>NUCLEOTIDE SEQUENCE [LARGE SCALE GENOMIC DNA]</scope>
    <source>
        <strain evidence="2 3">DSM 13796</strain>
    </source>
</reference>
<feature type="transmembrane region" description="Helical" evidence="1">
    <location>
        <begin position="38"/>
        <end position="59"/>
    </location>
</feature>
<feature type="transmembrane region" description="Helical" evidence="1">
    <location>
        <begin position="89"/>
        <end position="108"/>
    </location>
</feature>
<dbReference type="Proteomes" id="UP000182762">
    <property type="component" value="Unassembled WGS sequence"/>
</dbReference>
<feature type="transmembrane region" description="Helical" evidence="1">
    <location>
        <begin position="66"/>
        <end position="83"/>
    </location>
</feature>
<evidence type="ECO:0000313" key="3">
    <source>
        <dbReference type="Proteomes" id="UP000182762"/>
    </source>
</evidence>
<evidence type="ECO:0000256" key="1">
    <source>
        <dbReference type="SAM" id="Phobius"/>
    </source>
</evidence>